<dbReference type="Pfam" id="PF04479">
    <property type="entry name" value="RTA1"/>
    <property type="match status" value="1"/>
</dbReference>
<keyword evidence="2 5" id="KW-0812">Transmembrane</keyword>
<dbReference type="GO" id="GO:0016020">
    <property type="term" value="C:membrane"/>
    <property type="evidence" value="ECO:0007669"/>
    <property type="project" value="UniProtKB-SubCell"/>
</dbReference>
<evidence type="ECO:0000313" key="6">
    <source>
        <dbReference type="EMBL" id="CRK13700.1"/>
    </source>
</evidence>
<feature type="transmembrane region" description="Helical" evidence="5">
    <location>
        <begin position="33"/>
        <end position="53"/>
    </location>
</feature>
<evidence type="ECO:0000313" key="7">
    <source>
        <dbReference type="EMBL" id="KAG7130270.1"/>
    </source>
</evidence>
<evidence type="ECO:0000256" key="1">
    <source>
        <dbReference type="ARBA" id="ARBA00004141"/>
    </source>
</evidence>
<evidence type="ECO:0000256" key="2">
    <source>
        <dbReference type="ARBA" id="ARBA00022692"/>
    </source>
</evidence>
<feature type="transmembrane region" description="Helical" evidence="5">
    <location>
        <begin position="168"/>
        <end position="190"/>
    </location>
</feature>
<protein>
    <submittedName>
        <fullName evidence="7">Protoporphyrin uptake protein 1 like</fullName>
    </submittedName>
</protein>
<dbReference type="InterPro" id="IPR007568">
    <property type="entry name" value="RTA1"/>
</dbReference>
<reference evidence="7" key="3">
    <citation type="journal article" date="2021" name="Mol. Plant Pathol.">
        <title>A 20-kb lineage-specific genomic region tames virulence in pathogenic amphidiploid Verticillium longisporum.</title>
        <authorList>
            <person name="Harting R."/>
            <person name="Starke J."/>
            <person name="Kusch H."/>
            <person name="Poggeler S."/>
            <person name="Maurus I."/>
            <person name="Schluter R."/>
            <person name="Landesfeind M."/>
            <person name="Bulla I."/>
            <person name="Nowrousian M."/>
            <person name="de Jonge R."/>
            <person name="Stahlhut G."/>
            <person name="Hoff K.J."/>
            <person name="Asshauer K.P."/>
            <person name="Thurmer A."/>
            <person name="Stanke M."/>
            <person name="Daniel R."/>
            <person name="Morgenstern B."/>
            <person name="Thomma B.P.H.J."/>
            <person name="Kronstad J.W."/>
            <person name="Braus-Stromeyer S.A."/>
            <person name="Braus G.H."/>
        </authorList>
    </citation>
    <scope>NUCLEOTIDE SEQUENCE</scope>
    <source>
        <strain evidence="7">Vl32</strain>
    </source>
</reference>
<keyword evidence="3 5" id="KW-1133">Transmembrane helix</keyword>
<keyword evidence="4 5" id="KW-0472">Membrane</keyword>
<dbReference type="EMBL" id="JAEMWZ010000232">
    <property type="protein sequence ID" value="KAG7130270.1"/>
    <property type="molecule type" value="Genomic_DNA"/>
</dbReference>
<dbReference type="Proteomes" id="UP000045706">
    <property type="component" value="Unassembled WGS sequence"/>
</dbReference>
<dbReference type="AlphaFoldDB" id="A0A0G4KW82"/>
<evidence type="ECO:0000256" key="5">
    <source>
        <dbReference type="SAM" id="Phobius"/>
    </source>
</evidence>
<sequence>MSGVSYDAEGPPFGPIVNGTQIVFYHYLPNQEAGWTFVIIFGLATIIHIFLLLKLRAWHFLPLILGTIGEAFGYYGRVMAHRNPNVAGPFIIQNLLILGMAPLIAATVYMSLGRVIKALDLREHLPISPRLTTAFYIIVDVGCFVTQVFGSVMPASGDPKGISLGRNLIIGGLIAQLVALSLFTFSNFHAHHHARRLAMAKDGGTIPLNGSRYFGVSYVATLAMLTRALVRGVEYLQGGDGFVMRHEVFLYLFDAIPITLILALYMFIHPGRLVREAEKKSWGMELLESRR</sequence>
<dbReference type="PANTHER" id="PTHR31465">
    <property type="entry name" value="PROTEIN RTA1-RELATED"/>
    <property type="match status" value="1"/>
</dbReference>
<evidence type="ECO:0000256" key="3">
    <source>
        <dbReference type="ARBA" id="ARBA00022989"/>
    </source>
</evidence>
<evidence type="ECO:0000256" key="4">
    <source>
        <dbReference type="ARBA" id="ARBA00023136"/>
    </source>
</evidence>
<dbReference type="Proteomes" id="UP000689129">
    <property type="component" value="Unassembled WGS sequence"/>
</dbReference>
<feature type="transmembrane region" description="Helical" evidence="5">
    <location>
        <begin position="60"/>
        <end position="78"/>
    </location>
</feature>
<dbReference type="OrthoDB" id="3358017at2759"/>
<name>A0A0G4KW82_VERLO</name>
<gene>
    <name evidence="6" type="ORF">BN1723_001962</name>
    <name evidence="7" type="ORF">HYQ45_010836</name>
</gene>
<evidence type="ECO:0000313" key="8">
    <source>
        <dbReference type="Proteomes" id="UP000045706"/>
    </source>
</evidence>
<feature type="transmembrane region" description="Helical" evidence="5">
    <location>
        <begin position="90"/>
        <end position="112"/>
    </location>
</feature>
<reference evidence="8" key="2">
    <citation type="submission" date="2015-05" db="EMBL/GenBank/DDBJ databases">
        <authorList>
            <person name="Fogelqvist Johan"/>
        </authorList>
    </citation>
    <scope>NUCLEOTIDE SEQUENCE [LARGE SCALE GENOMIC DNA]</scope>
</reference>
<dbReference type="PANTHER" id="PTHR31465:SF17">
    <property type="entry name" value="DOMAIN PROTEIN, PUTATIVE (AFU_ORTHOLOGUE AFUA_5G09900)-RELATED"/>
    <property type="match status" value="1"/>
</dbReference>
<dbReference type="EMBL" id="CVQI01004446">
    <property type="protein sequence ID" value="CRK13700.1"/>
    <property type="molecule type" value="Genomic_DNA"/>
</dbReference>
<proteinExistence type="predicted"/>
<feature type="transmembrane region" description="Helical" evidence="5">
    <location>
        <begin position="133"/>
        <end position="156"/>
    </location>
</feature>
<comment type="subcellular location">
    <subcellularLocation>
        <location evidence="1">Membrane</location>
        <topology evidence="1">Multi-pass membrane protein</topology>
    </subcellularLocation>
</comment>
<organism evidence="6 8">
    <name type="scientific">Verticillium longisporum</name>
    <name type="common">Verticillium dahliae var. longisporum</name>
    <dbReference type="NCBI Taxonomy" id="100787"/>
    <lineage>
        <taxon>Eukaryota</taxon>
        <taxon>Fungi</taxon>
        <taxon>Dikarya</taxon>
        <taxon>Ascomycota</taxon>
        <taxon>Pezizomycotina</taxon>
        <taxon>Sordariomycetes</taxon>
        <taxon>Hypocreomycetidae</taxon>
        <taxon>Glomerellales</taxon>
        <taxon>Plectosphaerellaceae</taxon>
        <taxon>Verticillium</taxon>
    </lineage>
</organism>
<feature type="transmembrane region" description="Helical" evidence="5">
    <location>
        <begin position="249"/>
        <end position="268"/>
    </location>
</feature>
<feature type="transmembrane region" description="Helical" evidence="5">
    <location>
        <begin position="211"/>
        <end position="229"/>
    </location>
</feature>
<reference evidence="6" key="1">
    <citation type="submission" date="2015-05" db="EMBL/GenBank/DDBJ databases">
        <authorList>
            <person name="Wang D.B."/>
            <person name="Wang M."/>
        </authorList>
    </citation>
    <scope>NUCLEOTIDE SEQUENCE [LARGE SCALE GENOMIC DNA]</scope>
    <source>
        <strain evidence="6">VL2</strain>
    </source>
</reference>
<accession>A0A0G4KW82</accession>